<dbReference type="AlphaFoldDB" id="A0AAE6UKD7"/>
<reference evidence="1 2" key="1">
    <citation type="submission" date="2019-11" db="EMBL/GenBank/DDBJ databases">
        <title>Complete genome sequence of Pseudomonas syringae pv. coronafaciens isolate B19001 originated in imported oat cereal.</title>
        <authorList>
            <person name="Kim S.M."/>
            <person name="Lee B.C."/>
            <person name="Seo S.J."/>
            <person name="Lee J.E."/>
            <person name="Choi N.J."/>
            <person name="Park J.H."/>
        </authorList>
    </citation>
    <scope>NUCLEOTIDE SEQUENCE [LARGE SCALE GENOMIC DNA]</scope>
    <source>
        <strain evidence="1 2">B19001</strain>
    </source>
</reference>
<dbReference type="RefSeq" id="WP_191892764.1">
    <property type="nucleotide sequence ID" value="NZ_CP046441.1"/>
</dbReference>
<proteinExistence type="predicted"/>
<dbReference type="EMBL" id="CP046441">
    <property type="protein sequence ID" value="QGT80410.1"/>
    <property type="molecule type" value="Genomic_DNA"/>
</dbReference>
<evidence type="ECO:0000313" key="1">
    <source>
        <dbReference type="EMBL" id="QGT80410.1"/>
    </source>
</evidence>
<name>A0AAE6UKD7_9PSED</name>
<organism evidence="1 2">
    <name type="scientific">Pseudomonas coronafaciens pv. coronafaciens</name>
    <dbReference type="NCBI Taxonomy" id="235275"/>
    <lineage>
        <taxon>Bacteria</taxon>
        <taxon>Pseudomonadati</taxon>
        <taxon>Pseudomonadota</taxon>
        <taxon>Gammaproteobacteria</taxon>
        <taxon>Pseudomonadales</taxon>
        <taxon>Pseudomonadaceae</taxon>
        <taxon>Pseudomonas</taxon>
        <taxon>Pseudomonas coronafaciens</taxon>
    </lineage>
</organism>
<protein>
    <submittedName>
        <fullName evidence="1">Uncharacterized protein</fullName>
    </submittedName>
</protein>
<dbReference type="Proteomes" id="UP000423413">
    <property type="component" value="Chromosome"/>
</dbReference>
<evidence type="ECO:0000313" key="2">
    <source>
        <dbReference type="Proteomes" id="UP000423413"/>
    </source>
</evidence>
<sequence>MTIHKLAYGHGCDLYGVAYALGSIGNLLGADASDHAINETDRDGLAHAIISLGLLVKVIGGDLCEAFDPDELEKLAPQKGNSANRGASCGGVR</sequence>
<gene>
    <name evidence="1" type="ORF">GMO17_04075</name>
</gene>
<accession>A0AAE6UKD7</accession>